<proteinExistence type="predicted"/>
<evidence type="ECO:0000313" key="4">
    <source>
        <dbReference type="EMBL" id="MBL6448595.1"/>
    </source>
</evidence>
<dbReference type="RefSeq" id="WP_202858130.1">
    <property type="nucleotide sequence ID" value="NZ_JAEUGD010000064.1"/>
</dbReference>
<reference evidence="4" key="1">
    <citation type="submission" date="2021-01" db="EMBL/GenBank/DDBJ databases">
        <title>Fulvivirga kasyanovii gen. nov., sp nov., a novel member of the phylum Bacteroidetes isolated from seawater in a mussel farm.</title>
        <authorList>
            <person name="Zhao L.-H."/>
            <person name="Wang Z.-J."/>
        </authorList>
    </citation>
    <scope>NUCLEOTIDE SEQUENCE</scope>
    <source>
        <strain evidence="4">29W222</strain>
    </source>
</reference>
<dbReference type="SMART" id="SM00448">
    <property type="entry name" value="REC"/>
    <property type="match status" value="1"/>
</dbReference>
<organism evidence="4 5">
    <name type="scientific">Fulvivirga marina</name>
    <dbReference type="NCBI Taxonomy" id="2494733"/>
    <lineage>
        <taxon>Bacteria</taxon>
        <taxon>Pseudomonadati</taxon>
        <taxon>Bacteroidota</taxon>
        <taxon>Cytophagia</taxon>
        <taxon>Cytophagales</taxon>
        <taxon>Fulvivirgaceae</taxon>
        <taxon>Fulvivirga</taxon>
    </lineage>
</organism>
<sequence length="130" mass="14605">MKTVLVVDDFASIRKAIVDTLKRHGFNTVEATDGKDALDTLRSSEATIDLVLSDYNMPVMNGFQLLQAVKSDDELKHYPVVLLTSEKANDKKMMAKKAGLDAWVEKPYKIDNLINLLNYTIEKSKKNDSV</sequence>
<dbReference type="Gene3D" id="3.40.50.2300">
    <property type="match status" value="1"/>
</dbReference>
<evidence type="ECO:0000256" key="2">
    <source>
        <dbReference type="PROSITE-ProRule" id="PRU00169"/>
    </source>
</evidence>
<dbReference type="Proteomes" id="UP000614216">
    <property type="component" value="Unassembled WGS sequence"/>
</dbReference>
<keyword evidence="5" id="KW-1185">Reference proteome</keyword>
<dbReference type="EMBL" id="JAEUGD010000064">
    <property type="protein sequence ID" value="MBL6448595.1"/>
    <property type="molecule type" value="Genomic_DNA"/>
</dbReference>
<dbReference type="InterPro" id="IPR011006">
    <property type="entry name" value="CheY-like_superfamily"/>
</dbReference>
<evidence type="ECO:0000256" key="1">
    <source>
        <dbReference type="ARBA" id="ARBA00022553"/>
    </source>
</evidence>
<protein>
    <submittedName>
        <fullName evidence="4">Response regulator</fullName>
    </submittedName>
</protein>
<evidence type="ECO:0000313" key="5">
    <source>
        <dbReference type="Proteomes" id="UP000614216"/>
    </source>
</evidence>
<dbReference type="SUPFAM" id="SSF52172">
    <property type="entry name" value="CheY-like"/>
    <property type="match status" value="1"/>
</dbReference>
<gene>
    <name evidence="4" type="ORF">JMN32_19950</name>
</gene>
<dbReference type="Pfam" id="PF00072">
    <property type="entry name" value="Response_reg"/>
    <property type="match status" value="1"/>
</dbReference>
<accession>A0A937KFS5</accession>
<keyword evidence="1 2" id="KW-0597">Phosphoprotein</keyword>
<dbReference type="PANTHER" id="PTHR44591">
    <property type="entry name" value="STRESS RESPONSE REGULATOR PROTEIN 1"/>
    <property type="match status" value="1"/>
</dbReference>
<comment type="caution">
    <text evidence="4">The sequence shown here is derived from an EMBL/GenBank/DDBJ whole genome shotgun (WGS) entry which is preliminary data.</text>
</comment>
<dbReference type="AlphaFoldDB" id="A0A937KFS5"/>
<dbReference type="InterPro" id="IPR001789">
    <property type="entry name" value="Sig_transdc_resp-reg_receiver"/>
</dbReference>
<feature type="domain" description="Response regulatory" evidence="3">
    <location>
        <begin position="3"/>
        <end position="121"/>
    </location>
</feature>
<feature type="modified residue" description="4-aspartylphosphate" evidence="2">
    <location>
        <position position="54"/>
    </location>
</feature>
<dbReference type="InterPro" id="IPR050595">
    <property type="entry name" value="Bact_response_regulator"/>
</dbReference>
<dbReference type="GO" id="GO:0000160">
    <property type="term" value="P:phosphorelay signal transduction system"/>
    <property type="evidence" value="ECO:0007669"/>
    <property type="project" value="InterPro"/>
</dbReference>
<dbReference type="PROSITE" id="PS50110">
    <property type="entry name" value="RESPONSE_REGULATORY"/>
    <property type="match status" value="1"/>
</dbReference>
<name>A0A937KFS5_9BACT</name>
<dbReference type="PANTHER" id="PTHR44591:SF3">
    <property type="entry name" value="RESPONSE REGULATORY DOMAIN-CONTAINING PROTEIN"/>
    <property type="match status" value="1"/>
</dbReference>
<evidence type="ECO:0000259" key="3">
    <source>
        <dbReference type="PROSITE" id="PS50110"/>
    </source>
</evidence>